<evidence type="ECO:0000256" key="1">
    <source>
        <dbReference type="SAM" id="MobiDB-lite"/>
    </source>
</evidence>
<dbReference type="EnsemblMetazoa" id="CapteT213649">
    <property type="protein sequence ID" value="CapteP213649"/>
    <property type="gene ID" value="CapteG213649"/>
</dbReference>
<dbReference type="OrthoDB" id="6516566at2759"/>
<accession>R7VK29</accession>
<keyword evidence="2" id="KW-0812">Transmembrane</keyword>
<evidence type="ECO:0000313" key="6">
    <source>
        <dbReference type="Proteomes" id="UP000014760"/>
    </source>
</evidence>
<evidence type="ECO:0000313" key="4">
    <source>
        <dbReference type="EMBL" id="ELU16425.1"/>
    </source>
</evidence>
<keyword evidence="6" id="KW-1185">Reference proteome</keyword>
<dbReference type="EMBL" id="KB293180">
    <property type="protein sequence ID" value="ELU16425.1"/>
    <property type="molecule type" value="Genomic_DNA"/>
</dbReference>
<keyword evidence="2" id="KW-0472">Membrane</keyword>
<dbReference type="AlphaFoldDB" id="R7VK29"/>
<dbReference type="STRING" id="283909.R7VK29"/>
<dbReference type="EMBL" id="AMQN01000623">
    <property type="status" value="NOT_ANNOTATED_CDS"/>
    <property type="molecule type" value="Genomic_DNA"/>
</dbReference>
<sequence length="240" mass="27251">MAVVNGLCSPLFGRRSNSDMEVHLTLSVPESWNFADDQFPWPACLSQPELPCSEADPDSQQQTNSLVSRRSPSPSQQEAALQDKLFRLEFDKESLLLQVSVLGDQIEAQEEKIRSLEMSLSTARRHRQRPMSHLFHSFTWCIYSSLWGAAVAIVYAVCQSYKHDDSCRLCQCFVRHSLISPRFVSFDFLLLSRVFSPGFTVDGIQPRTAPNTCPHFSHYCDVKPREPPEVIGCLAFDNDY</sequence>
<name>R7VK29_CAPTE</name>
<reference evidence="4 6" key="2">
    <citation type="journal article" date="2013" name="Nature">
        <title>Insights into bilaterian evolution from three spiralian genomes.</title>
        <authorList>
            <person name="Simakov O."/>
            <person name="Marletaz F."/>
            <person name="Cho S.J."/>
            <person name="Edsinger-Gonzales E."/>
            <person name="Havlak P."/>
            <person name="Hellsten U."/>
            <person name="Kuo D.H."/>
            <person name="Larsson T."/>
            <person name="Lv J."/>
            <person name="Arendt D."/>
            <person name="Savage R."/>
            <person name="Osoegawa K."/>
            <person name="de Jong P."/>
            <person name="Grimwood J."/>
            <person name="Chapman J.A."/>
            <person name="Shapiro H."/>
            <person name="Aerts A."/>
            <person name="Otillar R.P."/>
            <person name="Terry A.Y."/>
            <person name="Boore J.L."/>
            <person name="Grigoriev I.V."/>
            <person name="Lindberg D.R."/>
            <person name="Seaver E.C."/>
            <person name="Weisblat D.A."/>
            <person name="Putnam N.H."/>
            <person name="Rokhsar D.S."/>
        </authorList>
    </citation>
    <scope>NUCLEOTIDE SEQUENCE</scope>
    <source>
        <strain evidence="4 6">I ESC-2004</strain>
    </source>
</reference>
<feature type="region of interest" description="Disordered" evidence="1">
    <location>
        <begin position="50"/>
        <end position="75"/>
    </location>
</feature>
<keyword evidence="2" id="KW-1133">Transmembrane helix</keyword>
<proteinExistence type="predicted"/>
<dbReference type="Pfam" id="PF26022">
    <property type="entry name" value="CC_Liprin_beta"/>
    <property type="match status" value="1"/>
</dbReference>
<dbReference type="InterPro" id="IPR058914">
    <property type="entry name" value="LIPB1/2_CC"/>
</dbReference>
<feature type="transmembrane region" description="Helical" evidence="2">
    <location>
        <begin position="134"/>
        <end position="157"/>
    </location>
</feature>
<evidence type="ECO:0000256" key="2">
    <source>
        <dbReference type="SAM" id="Phobius"/>
    </source>
</evidence>
<protein>
    <recommendedName>
        <fullName evidence="3">Liprin-beta-1/2 coiled-coil domain-containing protein</fullName>
    </recommendedName>
</protein>
<dbReference type="HOGENOM" id="CLU_1157352_0_0_1"/>
<gene>
    <name evidence="4" type="ORF">CAPTEDRAFT_213649</name>
</gene>
<reference evidence="5" key="3">
    <citation type="submission" date="2015-06" db="UniProtKB">
        <authorList>
            <consortium name="EnsemblMetazoa"/>
        </authorList>
    </citation>
    <scope>IDENTIFICATION</scope>
</reference>
<reference evidence="6" key="1">
    <citation type="submission" date="2012-12" db="EMBL/GenBank/DDBJ databases">
        <authorList>
            <person name="Hellsten U."/>
            <person name="Grimwood J."/>
            <person name="Chapman J.A."/>
            <person name="Shapiro H."/>
            <person name="Aerts A."/>
            <person name="Otillar R.P."/>
            <person name="Terry A.Y."/>
            <person name="Boore J.L."/>
            <person name="Simakov O."/>
            <person name="Marletaz F."/>
            <person name="Cho S.-J."/>
            <person name="Edsinger-Gonzales E."/>
            <person name="Havlak P."/>
            <person name="Kuo D.-H."/>
            <person name="Larsson T."/>
            <person name="Lv J."/>
            <person name="Arendt D."/>
            <person name="Savage R."/>
            <person name="Osoegawa K."/>
            <person name="de Jong P."/>
            <person name="Lindberg D.R."/>
            <person name="Seaver E.C."/>
            <person name="Weisblat D.A."/>
            <person name="Putnam N.H."/>
            <person name="Grigoriev I.V."/>
            <person name="Rokhsar D.S."/>
        </authorList>
    </citation>
    <scope>NUCLEOTIDE SEQUENCE</scope>
    <source>
        <strain evidence="6">I ESC-2004</strain>
    </source>
</reference>
<evidence type="ECO:0000313" key="5">
    <source>
        <dbReference type="EnsemblMetazoa" id="CapteP213649"/>
    </source>
</evidence>
<dbReference type="Proteomes" id="UP000014760">
    <property type="component" value="Unassembled WGS sequence"/>
</dbReference>
<evidence type="ECO:0000259" key="3">
    <source>
        <dbReference type="Pfam" id="PF26022"/>
    </source>
</evidence>
<feature type="compositionally biased region" description="Polar residues" evidence="1">
    <location>
        <begin position="58"/>
        <end position="75"/>
    </location>
</feature>
<feature type="domain" description="Liprin-beta-1/2 coiled-coil" evidence="3">
    <location>
        <begin position="82"/>
        <end position="126"/>
    </location>
</feature>
<organism evidence="4">
    <name type="scientific">Capitella teleta</name>
    <name type="common">Polychaete worm</name>
    <dbReference type="NCBI Taxonomy" id="283909"/>
    <lineage>
        <taxon>Eukaryota</taxon>
        <taxon>Metazoa</taxon>
        <taxon>Spiralia</taxon>
        <taxon>Lophotrochozoa</taxon>
        <taxon>Annelida</taxon>
        <taxon>Polychaeta</taxon>
        <taxon>Sedentaria</taxon>
        <taxon>Scolecida</taxon>
        <taxon>Capitellidae</taxon>
        <taxon>Capitella</taxon>
    </lineage>
</organism>